<evidence type="ECO:0000256" key="1">
    <source>
        <dbReference type="ARBA" id="ARBA00023125"/>
    </source>
</evidence>
<accession>C7NHY9</accession>
<dbReference type="HOGENOM" id="CLU_069356_2_3_11"/>
<name>C7NHY9_KYTSD</name>
<reference evidence="3 4" key="1">
    <citation type="journal article" date="2009" name="Stand. Genomic Sci.">
        <title>Complete genome sequence of Kytococcus sedentarius type strain (541).</title>
        <authorList>
            <person name="Sims D."/>
            <person name="Brettin T."/>
            <person name="Detter J.C."/>
            <person name="Han C."/>
            <person name="Lapidus A."/>
            <person name="Copeland A."/>
            <person name="Glavina Del Rio T."/>
            <person name="Nolan M."/>
            <person name="Chen F."/>
            <person name="Lucas S."/>
            <person name="Tice H."/>
            <person name="Cheng J.F."/>
            <person name="Bruce D."/>
            <person name="Goodwin L."/>
            <person name="Pitluck S."/>
            <person name="Ovchinnikova G."/>
            <person name="Pati A."/>
            <person name="Ivanova N."/>
            <person name="Mavrommatis K."/>
            <person name="Chen A."/>
            <person name="Palaniappan K."/>
            <person name="D'haeseleer P."/>
            <person name="Chain P."/>
            <person name="Bristow J."/>
            <person name="Eisen J.A."/>
            <person name="Markowitz V."/>
            <person name="Hugenholtz P."/>
            <person name="Schneider S."/>
            <person name="Goker M."/>
            <person name="Pukall R."/>
            <person name="Kyrpides N.C."/>
            <person name="Klenk H.P."/>
        </authorList>
    </citation>
    <scope>NUCLEOTIDE SEQUENCE [LARGE SCALE GENOMIC DNA]</scope>
    <source>
        <strain evidence="4">ATCC 14392 / DSM 20547 / JCM 11482 / CCUG 33030 / NBRC 15357 / NCTC 11040 / CCM 314 / 541</strain>
    </source>
</reference>
<dbReference type="KEGG" id="kse:Ksed_14710"/>
<protein>
    <submittedName>
        <fullName evidence="3">Transcriptional regulator, tetR family</fullName>
    </submittedName>
</protein>
<dbReference type="Pfam" id="PF00440">
    <property type="entry name" value="TetR_N"/>
    <property type="match status" value="1"/>
</dbReference>
<feature type="domain" description="HTH tetR-type" evidence="2">
    <location>
        <begin position="29"/>
        <end position="61"/>
    </location>
</feature>
<dbReference type="RefSeq" id="WP_015779441.1">
    <property type="nucleotide sequence ID" value="NC_013169.1"/>
</dbReference>
<evidence type="ECO:0000313" key="3">
    <source>
        <dbReference type="EMBL" id="ACV06496.1"/>
    </source>
</evidence>
<dbReference type="STRING" id="478801.Ksed_14710"/>
<dbReference type="GO" id="GO:0003677">
    <property type="term" value="F:DNA binding"/>
    <property type="evidence" value="ECO:0007669"/>
    <property type="project" value="UniProtKB-KW"/>
</dbReference>
<evidence type="ECO:0000313" key="4">
    <source>
        <dbReference type="Proteomes" id="UP000006666"/>
    </source>
</evidence>
<keyword evidence="4" id="KW-1185">Reference proteome</keyword>
<proteinExistence type="predicted"/>
<sequence>MPQPAPSLRERRRAETWAALHDAAAEAALAGASTDCSVDAIAAAAGVSTRTFFNYFTSKDEAVFGFRSPHLPDEALAAVDPAGDPVAEASRLLLATMRTATPHGTAARRRRLQQQNPSLGRYRMQALAEAEDLVIEALTTTFADHPALAQAADGPQDTVRMWCTIAGAVLRHAATAPDRTPGAALTDADLQSSLELFHDLHGSTA</sequence>
<keyword evidence="1" id="KW-0238">DNA-binding</keyword>
<dbReference type="Proteomes" id="UP000006666">
    <property type="component" value="Chromosome"/>
</dbReference>
<dbReference type="EMBL" id="CP001686">
    <property type="protein sequence ID" value="ACV06496.1"/>
    <property type="molecule type" value="Genomic_DNA"/>
</dbReference>
<dbReference type="InterPro" id="IPR009057">
    <property type="entry name" value="Homeodomain-like_sf"/>
</dbReference>
<dbReference type="Gene3D" id="1.10.357.10">
    <property type="entry name" value="Tetracycline Repressor, domain 2"/>
    <property type="match status" value="1"/>
</dbReference>
<gene>
    <name evidence="3" type="ordered locus">Ksed_14710</name>
</gene>
<dbReference type="InterPro" id="IPR001647">
    <property type="entry name" value="HTH_TetR"/>
</dbReference>
<organism evidence="3 4">
    <name type="scientific">Kytococcus sedentarius (strain ATCC 14392 / DSM 20547 / JCM 11482 / CCUG 33030 / NBRC 15357 / NCTC 11040 / CCM 314 / 541)</name>
    <name type="common">Micrococcus sedentarius</name>
    <dbReference type="NCBI Taxonomy" id="478801"/>
    <lineage>
        <taxon>Bacteria</taxon>
        <taxon>Bacillati</taxon>
        <taxon>Actinomycetota</taxon>
        <taxon>Actinomycetes</taxon>
        <taxon>Micrococcales</taxon>
        <taxon>Kytococcaceae</taxon>
        <taxon>Kytococcus</taxon>
    </lineage>
</organism>
<dbReference type="AlphaFoldDB" id="C7NHY9"/>
<dbReference type="eggNOG" id="COG1309">
    <property type="taxonomic scope" value="Bacteria"/>
</dbReference>
<evidence type="ECO:0000259" key="2">
    <source>
        <dbReference type="Pfam" id="PF00440"/>
    </source>
</evidence>
<dbReference type="SUPFAM" id="SSF46689">
    <property type="entry name" value="Homeodomain-like"/>
    <property type="match status" value="1"/>
</dbReference>